<evidence type="ECO:0000313" key="12">
    <source>
        <dbReference type="Proteomes" id="UP000192534"/>
    </source>
</evidence>
<dbReference type="Pfam" id="PF00842">
    <property type="entry name" value="Ala_racemase_C"/>
    <property type="match status" value="1"/>
</dbReference>
<feature type="binding site" evidence="7 9">
    <location>
        <position position="144"/>
    </location>
    <ligand>
        <name>substrate</name>
    </ligand>
</feature>
<comment type="caution">
    <text evidence="11">The sequence shown here is derived from an EMBL/GenBank/DDBJ whole genome shotgun (WGS) entry which is preliminary data.</text>
</comment>
<dbReference type="InterPro" id="IPR029066">
    <property type="entry name" value="PLP-binding_barrel"/>
</dbReference>
<gene>
    <name evidence="11" type="ORF">BST42_14450</name>
</gene>
<feature type="active site" description="Proton acceptor; specific for L-alanine" evidence="7">
    <location>
        <position position="275"/>
    </location>
</feature>
<dbReference type="SUPFAM" id="SSF51419">
    <property type="entry name" value="PLP-binding barrel"/>
    <property type="match status" value="1"/>
</dbReference>
<dbReference type="Gene3D" id="2.40.37.10">
    <property type="entry name" value="Lyase, Ornithine Decarboxylase, Chain A, domain 1"/>
    <property type="match status" value="1"/>
</dbReference>
<proteinExistence type="inferred from homology"/>
<evidence type="ECO:0000256" key="6">
    <source>
        <dbReference type="ARBA" id="ARBA00072221"/>
    </source>
</evidence>
<accession>A0A1X0ITT0</accession>
<dbReference type="NCBIfam" id="TIGR00492">
    <property type="entry name" value="alr"/>
    <property type="match status" value="1"/>
</dbReference>
<feature type="binding site" evidence="7 9">
    <location>
        <position position="323"/>
    </location>
    <ligand>
        <name>substrate</name>
    </ligand>
</feature>
<evidence type="ECO:0000256" key="8">
    <source>
        <dbReference type="PIRSR" id="PIRSR600821-50"/>
    </source>
</evidence>
<dbReference type="InterPro" id="IPR000821">
    <property type="entry name" value="Ala_racemase"/>
</dbReference>
<dbReference type="PANTHER" id="PTHR30511:SF0">
    <property type="entry name" value="ALANINE RACEMASE, CATABOLIC-RELATED"/>
    <property type="match status" value="1"/>
</dbReference>
<dbReference type="InterPro" id="IPR011079">
    <property type="entry name" value="Ala_racemase_C"/>
</dbReference>
<dbReference type="CDD" id="cd00430">
    <property type="entry name" value="PLPDE_III_AR"/>
    <property type="match status" value="1"/>
</dbReference>
<dbReference type="SMART" id="SM01005">
    <property type="entry name" value="Ala_racemase_C"/>
    <property type="match status" value="1"/>
</dbReference>
<dbReference type="InterPro" id="IPR009006">
    <property type="entry name" value="Ala_racemase/Decarboxylase_C"/>
</dbReference>
<evidence type="ECO:0000256" key="9">
    <source>
        <dbReference type="PIRSR" id="PIRSR600821-52"/>
    </source>
</evidence>
<comment type="similarity">
    <text evidence="7">Belongs to the alanine racemase family.</text>
</comment>
<dbReference type="Pfam" id="PF01168">
    <property type="entry name" value="Ala_racemase_N"/>
    <property type="match status" value="1"/>
</dbReference>
<dbReference type="Proteomes" id="UP000192534">
    <property type="component" value="Unassembled WGS sequence"/>
</dbReference>
<sequence length="393" mass="40111">MSRRRSSKPSTTDVAAVEAVVDLGAIAHNVGVVGERARSGVMAVVKADGYGHGATQVARAALAAGAAEIGVATVDEALALRRDGVSAPIVAWLHTPTTDFAAAVAAGVEVVVSSVRQLSAVASAAESVGTTATIGVKVDTGLGRGGAAMPEWAQLCDGIAKCVASGSVAMRTAMTHLARGDEPDHPLNTRQAAHLDDCVADLRRAGTPAQVVHVSNSAAALTRPDLSRDLVRAGIAIYGRTPVPHLGDFGLAPAMTLTAEISLVKKISAGQGVSYNHTWIAPRDTTIAVVACGYADGIPRVLSGGFAVVIGGRRFPSAGRICMDQFVVDLGPGSTDVTEGDRAVLFGSGACGEETAADWARAAGTIDYEILTGIRGRAARCYVSRPSVSRQAS</sequence>
<dbReference type="FunFam" id="3.20.20.10:FF:000002">
    <property type="entry name" value="Alanine racemase"/>
    <property type="match status" value="1"/>
</dbReference>
<dbReference type="GO" id="GO:0009252">
    <property type="term" value="P:peptidoglycan biosynthetic process"/>
    <property type="evidence" value="ECO:0007669"/>
    <property type="project" value="TreeGrafter"/>
</dbReference>
<evidence type="ECO:0000256" key="7">
    <source>
        <dbReference type="HAMAP-Rule" id="MF_01201"/>
    </source>
</evidence>
<dbReference type="GO" id="GO:0030632">
    <property type="term" value="P:D-alanine biosynthetic process"/>
    <property type="evidence" value="ECO:0007669"/>
    <property type="project" value="UniProtKB-UniRule"/>
</dbReference>
<keyword evidence="12" id="KW-1185">Reference proteome</keyword>
<dbReference type="Gene3D" id="3.20.20.10">
    <property type="entry name" value="Alanine racemase"/>
    <property type="match status" value="1"/>
</dbReference>
<dbReference type="PRINTS" id="PR00992">
    <property type="entry name" value="ALARACEMASE"/>
</dbReference>
<evidence type="ECO:0000256" key="1">
    <source>
        <dbReference type="ARBA" id="ARBA00000316"/>
    </source>
</evidence>
<evidence type="ECO:0000259" key="10">
    <source>
        <dbReference type="SMART" id="SM01005"/>
    </source>
</evidence>
<evidence type="ECO:0000256" key="3">
    <source>
        <dbReference type="ARBA" id="ARBA00013089"/>
    </source>
</evidence>
<dbReference type="InterPro" id="IPR020622">
    <property type="entry name" value="Ala_racemase_pyridoxalP-BS"/>
</dbReference>
<dbReference type="GO" id="GO:0030170">
    <property type="term" value="F:pyridoxal phosphate binding"/>
    <property type="evidence" value="ECO:0007669"/>
    <property type="project" value="UniProtKB-UniRule"/>
</dbReference>
<dbReference type="GO" id="GO:0005829">
    <property type="term" value="C:cytosol"/>
    <property type="evidence" value="ECO:0007669"/>
    <property type="project" value="TreeGrafter"/>
</dbReference>
<feature type="active site" description="Proton acceptor; specific for D-alanine" evidence="7">
    <location>
        <position position="46"/>
    </location>
</feature>
<evidence type="ECO:0000313" key="11">
    <source>
        <dbReference type="EMBL" id="ORB52181.1"/>
    </source>
</evidence>
<keyword evidence="4 7" id="KW-0663">Pyridoxal phosphate</keyword>
<dbReference type="EMBL" id="MVIH01000006">
    <property type="protein sequence ID" value="ORB52181.1"/>
    <property type="molecule type" value="Genomic_DNA"/>
</dbReference>
<comment type="cofactor">
    <cofactor evidence="2 7 8">
        <name>pyridoxal 5'-phosphate</name>
        <dbReference type="ChEBI" id="CHEBI:597326"/>
    </cofactor>
</comment>
<dbReference type="RefSeq" id="WP_083119766.1">
    <property type="nucleotide sequence ID" value="NZ_JACKUO010000026.1"/>
</dbReference>
<name>A0A1X0ITT0_MYCRH</name>
<evidence type="ECO:0000256" key="2">
    <source>
        <dbReference type="ARBA" id="ARBA00001933"/>
    </source>
</evidence>
<reference evidence="11 12" key="1">
    <citation type="submission" date="2016-12" db="EMBL/GenBank/DDBJ databases">
        <title>The new phylogeny of genus Mycobacterium.</title>
        <authorList>
            <person name="Tortoli E."/>
            <person name="Trovato A."/>
            <person name="Cirillo D.M."/>
        </authorList>
    </citation>
    <scope>NUCLEOTIDE SEQUENCE [LARGE SCALE GENOMIC DNA]</scope>
    <source>
        <strain evidence="11 12">DSM 44223</strain>
    </source>
</reference>
<organism evidence="11 12">
    <name type="scientific">Mycolicibacterium rhodesiae</name>
    <name type="common">Mycobacterium rhodesiae</name>
    <dbReference type="NCBI Taxonomy" id="36814"/>
    <lineage>
        <taxon>Bacteria</taxon>
        <taxon>Bacillati</taxon>
        <taxon>Actinomycetota</taxon>
        <taxon>Actinomycetes</taxon>
        <taxon>Mycobacteriales</taxon>
        <taxon>Mycobacteriaceae</taxon>
        <taxon>Mycolicibacterium</taxon>
    </lineage>
</organism>
<dbReference type="SUPFAM" id="SSF50621">
    <property type="entry name" value="Alanine racemase C-terminal domain-like"/>
    <property type="match status" value="1"/>
</dbReference>
<keyword evidence="5 7" id="KW-0413">Isomerase</keyword>
<dbReference type="InterPro" id="IPR001608">
    <property type="entry name" value="Ala_racemase_N"/>
</dbReference>
<dbReference type="OrthoDB" id="9813814at2"/>
<feature type="modified residue" description="N6-(pyridoxal phosphate)lysine" evidence="7 8">
    <location>
        <position position="46"/>
    </location>
</feature>
<dbReference type="HAMAP" id="MF_01201">
    <property type="entry name" value="Ala_racemase"/>
    <property type="match status" value="1"/>
</dbReference>
<comment type="catalytic activity">
    <reaction evidence="1 7">
        <text>L-alanine = D-alanine</text>
        <dbReference type="Rhea" id="RHEA:20249"/>
        <dbReference type="ChEBI" id="CHEBI:57416"/>
        <dbReference type="ChEBI" id="CHEBI:57972"/>
        <dbReference type="EC" id="5.1.1.1"/>
    </reaction>
</comment>
<evidence type="ECO:0000256" key="5">
    <source>
        <dbReference type="ARBA" id="ARBA00023235"/>
    </source>
</evidence>
<dbReference type="FunFam" id="2.40.37.10:FF:000015">
    <property type="entry name" value="Alanine racemase"/>
    <property type="match status" value="1"/>
</dbReference>
<comment type="function">
    <text evidence="7">Catalyzes the interconversion of L-alanine and D-alanine. May also act on other amino acids.</text>
</comment>
<evidence type="ECO:0000256" key="4">
    <source>
        <dbReference type="ARBA" id="ARBA00022898"/>
    </source>
</evidence>
<dbReference type="PANTHER" id="PTHR30511">
    <property type="entry name" value="ALANINE RACEMASE"/>
    <property type="match status" value="1"/>
</dbReference>
<dbReference type="PROSITE" id="PS00395">
    <property type="entry name" value="ALANINE_RACEMASE"/>
    <property type="match status" value="1"/>
</dbReference>
<dbReference type="AlphaFoldDB" id="A0A1X0ITT0"/>
<protein>
    <recommendedName>
        <fullName evidence="6 7">Alanine racemase</fullName>
        <ecNumber evidence="3 7">5.1.1.1</ecNumber>
    </recommendedName>
</protein>
<dbReference type="EC" id="5.1.1.1" evidence="3 7"/>
<feature type="domain" description="Alanine racemase C-terminal" evidence="10">
    <location>
        <begin position="254"/>
        <end position="383"/>
    </location>
</feature>
<dbReference type="UniPathway" id="UPA00042">
    <property type="reaction ID" value="UER00497"/>
</dbReference>
<dbReference type="GO" id="GO:0008784">
    <property type="term" value="F:alanine racemase activity"/>
    <property type="evidence" value="ECO:0007669"/>
    <property type="project" value="UniProtKB-UniRule"/>
</dbReference>
<comment type="pathway">
    <text evidence="7">Amino-acid biosynthesis; D-alanine biosynthesis; D-alanine from L-alanine: step 1/1.</text>
</comment>